<evidence type="ECO:0000313" key="3">
    <source>
        <dbReference type="Proteomes" id="UP000218288"/>
    </source>
</evidence>
<dbReference type="PANTHER" id="PTHR33546">
    <property type="entry name" value="LARGE, MULTIFUNCTIONAL SECRETED PROTEIN-RELATED"/>
    <property type="match status" value="1"/>
</dbReference>
<evidence type="ECO:0000259" key="1">
    <source>
        <dbReference type="Pfam" id="PF22807"/>
    </source>
</evidence>
<reference evidence="2 3" key="1">
    <citation type="journal article" date="2016" name="Genome Announc.">
        <title>Complete Genome Sequence of Methylobacterium populi P-1M, Isolated from Pink-Pigmented Household Biofilm.</title>
        <authorList>
            <person name="Morohoshi T."/>
            <person name="Ikeda T."/>
        </authorList>
    </citation>
    <scope>NUCLEOTIDE SEQUENCE [LARGE SCALE GENOMIC DNA]</scope>
    <source>
        <strain evidence="2 3">P-1M</strain>
    </source>
</reference>
<sequence length="448" mass="47569">MRTSAKIGLAALAVVLLGGAAFLRFVVYPESAALDVAASSGSNPTLPAPNPTLMPTVNIARVAGWSEGANPKAAQGLSVARFATGLDHPRWPYVLPNGDVLVAESQAPKSGDHSTSITDWVADKVKSMAGAGGASADRIVLLRDRDGDGVAEERHVFLKGLTSPFGMALVGSDLYVANADALVRIPYSEGQTEITATPEKVVDLPSGINHHWTKNVVASPDGKKLFITVGSNSNVGENGLDIEKGRAAIWEYTLATKAMREYATGLRNPNGLAFEPATGELWTAVNERDEIGSDLVPDYITRVKEGAFYGWPWSYWGQHVDERVQPPQPEKVRSAIAPDYAVGTHTASLGIAFSMNSTLPEAWKSGLFVAQHGSWNRRPKSGYKVIYVPFQAGKPVGAPVDALTSFLNADEKAQGRPVGVAIDRTGALLVTDDVGNTVWRVTGATASN</sequence>
<dbReference type="EMBL" id="AP014809">
    <property type="protein sequence ID" value="BAU91701.1"/>
    <property type="molecule type" value="Genomic_DNA"/>
</dbReference>
<dbReference type="InterPro" id="IPR011041">
    <property type="entry name" value="Quinoprot_gluc/sorb_DH_b-prop"/>
</dbReference>
<dbReference type="OrthoDB" id="9770043at2"/>
<dbReference type="PANTHER" id="PTHR33546:SF1">
    <property type="entry name" value="LARGE, MULTIFUNCTIONAL SECRETED PROTEIN"/>
    <property type="match status" value="1"/>
</dbReference>
<evidence type="ECO:0000313" key="2">
    <source>
        <dbReference type="EMBL" id="BAU91701.1"/>
    </source>
</evidence>
<dbReference type="Gene3D" id="2.120.10.30">
    <property type="entry name" value="TolB, C-terminal domain"/>
    <property type="match status" value="1"/>
</dbReference>
<organism evidence="2 3">
    <name type="scientific">Methylorubrum populi</name>
    <dbReference type="NCBI Taxonomy" id="223967"/>
    <lineage>
        <taxon>Bacteria</taxon>
        <taxon>Pseudomonadati</taxon>
        <taxon>Pseudomonadota</taxon>
        <taxon>Alphaproteobacteria</taxon>
        <taxon>Hyphomicrobiales</taxon>
        <taxon>Methylobacteriaceae</taxon>
        <taxon>Methylorubrum</taxon>
    </lineage>
</organism>
<dbReference type="Proteomes" id="UP000218288">
    <property type="component" value="Chromosome"/>
</dbReference>
<dbReference type="SUPFAM" id="SSF50952">
    <property type="entry name" value="Soluble quinoprotein glucose dehydrogenase"/>
    <property type="match status" value="1"/>
</dbReference>
<feature type="domain" description="Pyrroloquinoline quinone-dependent pyranose dehydrogenase beta-propeller" evidence="1">
    <location>
        <begin position="152"/>
        <end position="292"/>
    </location>
</feature>
<accession>A0A160PIC5</accession>
<proteinExistence type="predicted"/>
<dbReference type="AlphaFoldDB" id="A0A160PIC5"/>
<dbReference type="Pfam" id="PF22807">
    <property type="entry name" value="TrAA12"/>
    <property type="match status" value="2"/>
</dbReference>
<gene>
    <name evidence="2" type="ORF">MPPM_3096</name>
</gene>
<name>A0A160PIC5_9HYPH</name>
<dbReference type="InterPro" id="IPR011042">
    <property type="entry name" value="6-blade_b-propeller_TolB-like"/>
</dbReference>
<dbReference type="InterPro" id="IPR054539">
    <property type="entry name" value="Beta-prop_PDH"/>
</dbReference>
<protein>
    <submittedName>
        <fullName evidence="2">Glucose/sorbosone dehydrogenase</fullName>
    </submittedName>
</protein>
<feature type="domain" description="Pyrroloquinoline quinone-dependent pyranose dehydrogenase beta-propeller" evidence="1">
    <location>
        <begin position="335"/>
        <end position="442"/>
    </location>
</feature>
<dbReference type="RefSeq" id="WP_096485774.1">
    <property type="nucleotide sequence ID" value="NZ_AP014809.1"/>
</dbReference>